<name>A0A2P2PWG8_RHIMU</name>
<accession>A0A2P2PWG8</accession>
<organism evidence="1">
    <name type="scientific">Rhizophora mucronata</name>
    <name type="common">Asiatic mangrove</name>
    <dbReference type="NCBI Taxonomy" id="61149"/>
    <lineage>
        <taxon>Eukaryota</taxon>
        <taxon>Viridiplantae</taxon>
        <taxon>Streptophyta</taxon>
        <taxon>Embryophyta</taxon>
        <taxon>Tracheophyta</taxon>
        <taxon>Spermatophyta</taxon>
        <taxon>Magnoliopsida</taxon>
        <taxon>eudicotyledons</taxon>
        <taxon>Gunneridae</taxon>
        <taxon>Pentapetalae</taxon>
        <taxon>rosids</taxon>
        <taxon>fabids</taxon>
        <taxon>Malpighiales</taxon>
        <taxon>Rhizophoraceae</taxon>
        <taxon>Rhizophora</taxon>
    </lineage>
</organism>
<sequence>MRFMVLKSSLPLCKLGLAIEHSESACWASLMVLVCSVPLWGC</sequence>
<protein>
    <submittedName>
        <fullName evidence="1">Uncharacterized protein</fullName>
    </submittedName>
</protein>
<reference evidence="1" key="1">
    <citation type="submission" date="2018-02" db="EMBL/GenBank/DDBJ databases">
        <title>Rhizophora mucronata_Transcriptome.</title>
        <authorList>
            <person name="Meera S.P."/>
            <person name="Sreeshan A."/>
            <person name="Augustine A."/>
        </authorList>
    </citation>
    <scope>NUCLEOTIDE SEQUENCE</scope>
    <source>
        <tissue evidence="1">Leaf</tissue>
    </source>
</reference>
<dbReference type="AlphaFoldDB" id="A0A2P2PWG8"/>
<evidence type="ECO:0000313" key="1">
    <source>
        <dbReference type="EMBL" id="MBX59077.1"/>
    </source>
</evidence>
<proteinExistence type="predicted"/>
<dbReference type="EMBL" id="GGEC01078593">
    <property type="protein sequence ID" value="MBX59077.1"/>
    <property type="molecule type" value="Transcribed_RNA"/>
</dbReference>